<protein>
    <submittedName>
        <fullName evidence="1">Uncharacterized protein</fullName>
    </submittedName>
</protein>
<proteinExistence type="predicted"/>
<name>A0A645AAT4_9ZZZZ</name>
<accession>A0A645AAT4</accession>
<dbReference type="AlphaFoldDB" id="A0A645AAT4"/>
<sequence length="198" mass="23195">MKKSEMFNKLAMAVLNGEESFSELYKKAEPEFTIIIENYLMRNNLFGFTFDISDYMSATGQALWESLEGYDSNKGDFMPRFVLFARMRMKEVTDYNLASKRFDKSKQSVSYEQLFEAEEFDLEDVNAEFSDTKNLLKEFIQKDKDGKVIEILLSTTNRKLRHSAFTKLFGKYEATERKKVQRAKERLQVHLTSNGVFI</sequence>
<dbReference type="EMBL" id="VSSQ01012822">
    <property type="protein sequence ID" value="MPM50117.1"/>
    <property type="molecule type" value="Genomic_DNA"/>
</dbReference>
<evidence type="ECO:0000313" key="1">
    <source>
        <dbReference type="EMBL" id="MPM50117.1"/>
    </source>
</evidence>
<comment type="caution">
    <text evidence="1">The sequence shown here is derived from an EMBL/GenBank/DDBJ whole genome shotgun (WGS) entry which is preliminary data.</text>
</comment>
<reference evidence="1" key="1">
    <citation type="submission" date="2019-08" db="EMBL/GenBank/DDBJ databases">
        <authorList>
            <person name="Kucharzyk K."/>
            <person name="Murdoch R.W."/>
            <person name="Higgins S."/>
            <person name="Loffler F."/>
        </authorList>
    </citation>
    <scope>NUCLEOTIDE SEQUENCE</scope>
</reference>
<gene>
    <name evidence="1" type="ORF">SDC9_96852</name>
</gene>
<organism evidence="1">
    <name type="scientific">bioreactor metagenome</name>
    <dbReference type="NCBI Taxonomy" id="1076179"/>
    <lineage>
        <taxon>unclassified sequences</taxon>
        <taxon>metagenomes</taxon>
        <taxon>ecological metagenomes</taxon>
    </lineage>
</organism>